<evidence type="ECO:0000313" key="1">
    <source>
        <dbReference type="EMBL" id="SGY19852.1"/>
    </source>
</evidence>
<proteinExistence type="predicted"/>
<dbReference type="AlphaFoldDB" id="A0A2X0LUR0"/>
<dbReference type="Proteomes" id="UP000249464">
    <property type="component" value="Unassembled WGS sequence"/>
</dbReference>
<name>A0A2X0LUR0_9BASI</name>
<keyword evidence="2" id="KW-1185">Reference proteome</keyword>
<dbReference type="EMBL" id="FQNC01000017">
    <property type="protein sequence ID" value="SGY19852.1"/>
    <property type="molecule type" value="Genomic_DNA"/>
</dbReference>
<sequence length="129" mass="14758">MSTHPSAMSISPSSRVLVVPPDAESLRLIGQHLGAWLDKRRSLLPTWRMMIRCSLRQLVLSNVKLRLEQLQIVCQTHNLQGYSLRRSRARELFLRIMLSSCTESCPAYGIAYPATRSTGTKHWIRVKQN</sequence>
<gene>
    <name evidence="1" type="primary">BQ5605_C017g08350</name>
    <name evidence="1" type="ORF">BQ5605_C017G08350</name>
</gene>
<protein>
    <submittedName>
        <fullName evidence="1">BQ5605_C017g08350 protein</fullName>
    </submittedName>
</protein>
<organism evidence="1 2">
    <name type="scientific">Microbotryum silenes-dioicae</name>
    <dbReference type="NCBI Taxonomy" id="796604"/>
    <lineage>
        <taxon>Eukaryota</taxon>
        <taxon>Fungi</taxon>
        <taxon>Dikarya</taxon>
        <taxon>Basidiomycota</taxon>
        <taxon>Pucciniomycotina</taxon>
        <taxon>Microbotryomycetes</taxon>
        <taxon>Microbotryales</taxon>
        <taxon>Microbotryaceae</taxon>
        <taxon>Microbotryum</taxon>
    </lineage>
</organism>
<reference evidence="1 2" key="1">
    <citation type="submission" date="2016-11" db="EMBL/GenBank/DDBJ databases">
        <authorList>
            <person name="Jaros S."/>
            <person name="Januszkiewicz K."/>
            <person name="Wedrychowicz H."/>
        </authorList>
    </citation>
    <scope>NUCLEOTIDE SEQUENCE [LARGE SCALE GENOMIC DNA]</scope>
</reference>
<evidence type="ECO:0000313" key="2">
    <source>
        <dbReference type="Proteomes" id="UP000249464"/>
    </source>
</evidence>
<accession>A0A2X0LUR0</accession>